<proteinExistence type="inferred from homology"/>
<dbReference type="SUPFAM" id="SSF88659">
    <property type="entry name" value="Sigma3 and sigma4 domains of RNA polymerase sigma factors"/>
    <property type="match status" value="1"/>
</dbReference>
<dbReference type="InterPro" id="IPR053812">
    <property type="entry name" value="HTH_Sigma70_ECF-like"/>
</dbReference>
<dbReference type="EMBL" id="CP036264">
    <property type="protein sequence ID" value="QEF96282.1"/>
    <property type="molecule type" value="Genomic_DNA"/>
</dbReference>
<dbReference type="GO" id="GO:0016987">
    <property type="term" value="F:sigma factor activity"/>
    <property type="evidence" value="ECO:0007669"/>
    <property type="project" value="UniProtKB-KW"/>
</dbReference>
<evidence type="ECO:0000259" key="5">
    <source>
        <dbReference type="Pfam" id="PF07638"/>
    </source>
</evidence>
<dbReference type="NCBIfam" id="TIGR02999">
    <property type="entry name" value="Sig-70_X6"/>
    <property type="match status" value="1"/>
</dbReference>
<keyword evidence="3" id="KW-0731">Sigma factor</keyword>
<keyword evidence="4" id="KW-0804">Transcription</keyword>
<dbReference type="Pfam" id="PF07638">
    <property type="entry name" value="Sigma70_ECF"/>
    <property type="match status" value="1"/>
</dbReference>
<evidence type="ECO:0000256" key="2">
    <source>
        <dbReference type="ARBA" id="ARBA00023015"/>
    </source>
</evidence>
<feature type="domain" description="RNA polymerase sigma-70 ECF-like HTH" evidence="5">
    <location>
        <begin position="6"/>
        <end position="184"/>
    </location>
</feature>
<sequence>MEEISTSELVSQACSGNRRSADQLIQRVYEQLRTLATELLRHEAPAHTLQPTALVNEAYMRMVDQNRVDWKGTAHFYAISARMMRRILVDHARGKKREKRGGGRKRIELTDDLCVTDRNEEDVIAVDDAIEKLASLQPRHAEIVELRFFGGLTVAQVAQALGVSKRTVESDWTFLRAWLRRELSEAADR</sequence>
<evidence type="ECO:0000313" key="7">
    <source>
        <dbReference type="Proteomes" id="UP000321353"/>
    </source>
</evidence>
<dbReference type="Gene3D" id="1.10.10.10">
    <property type="entry name" value="Winged helix-like DNA-binding domain superfamily/Winged helix DNA-binding domain"/>
    <property type="match status" value="1"/>
</dbReference>
<dbReference type="Gene3D" id="1.10.1740.10">
    <property type="match status" value="1"/>
</dbReference>
<comment type="similarity">
    <text evidence="1">Belongs to the sigma-70 factor family. ECF subfamily.</text>
</comment>
<organism evidence="6 7">
    <name type="scientific">Stieleria maiorica</name>
    <dbReference type="NCBI Taxonomy" id="2795974"/>
    <lineage>
        <taxon>Bacteria</taxon>
        <taxon>Pseudomonadati</taxon>
        <taxon>Planctomycetota</taxon>
        <taxon>Planctomycetia</taxon>
        <taxon>Pirellulales</taxon>
        <taxon>Pirellulaceae</taxon>
        <taxon>Stieleria</taxon>
    </lineage>
</organism>
<dbReference type="InterPro" id="IPR036388">
    <property type="entry name" value="WH-like_DNA-bd_sf"/>
</dbReference>
<dbReference type="PANTHER" id="PTHR43133:SF39">
    <property type="entry name" value="SIMILAR TO RNA POLYMERASE SIGMA-E FACTOR"/>
    <property type="match status" value="1"/>
</dbReference>
<dbReference type="InterPro" id="IPR011517">
    <property type="entry name" value="RNA_pol_sigma70_ECF-like"/>
</dbReference>
<evidence type="ECO:0000256" key="3">
    <source>
        <dbReference type="ARBA" id="ARBA00023082"/>
    </source>
</evidence>
<evidence type="ECO:0000313" key="6">
    <source>
        <dbReference type="EMBL" id="QEF96282.1"/>
    </source>
</evidence>
<evidence type="ECO:0000256" key="1">
    <source>
        <dbReference type="ARBA" id="ARBA00010641"/>
    </source>
</evidence>
<dbReference type="SUPFAM" id="SSF88946">
    <property type="entry name" value="Sigma2 domain of RNA polymerase sigma factors"/>
    <property type="match status" value="1"/>
</dbReference>
<evidence type="ECO:0000256" key="4">
    <source>
        <dbReference type="ARBA" id="ARBA00023163"/>
    </source>
</evidence>
<dbReference type="InterPro" id="IPR039425">
    <property type="entry name" value="RNA_pol_sigma-70-like"/>
</dbReference>
<dbReference type="InterPro" id="IPR014284">
    <property type="entry name" value="RNA_pol_sigma-70_dom"/>
</dbReference>
<name>A0A5B9M5H8_9BACT</name>
<dbReference type="InterPro" id="IPR013324">
    <property type="entry name" value="RNA_pol_sigma_r3/r4-like"/>
</dbReference>
<dbReference type="NCBIfam" id="TIGR02937">
    <property type="entry name" value="sigma70-ECF"/>
    <property type="match status" value="1"/>
</dbReference>
<dbReference type="RefSeq" id="WP_233903224.1">
    <property type="nucleotide sequence ID" value="NZ_CP036264.1"/>
</dbReference>
<gene>
    <name evidence="6" type="ORF">Mal15_03090</name>
</gene>
<dbReference type="KEGG" id="smam:Mal15_03090"/>
<dbReference type="Proteomes" id="UP000321353">
    <property type="component" value="Chromosome"/>
</dbReference>
<protein>
    <submittedName>
        <fullName evidence="6">RNA polymerase sigma factor SigY</fullName>
    </submittedName>
</protein>
<dbReference type="GO" id="GO:0006352">
    <property type="term" value="P:DNA-templated transcription initiation"/>
    <property type="evidence" value="ECO:0007669"/>
    <property type="project" value="InterPro"/>
</dbReference>
<reference evidence="6 7" key="1">
    <citation type="submission" date="2019-02" db="EMBL/GenBank/DDBJ databases">
        <title>Planctomycetal bacteria perform biofilm scaping via a novel small molecule.</title>
        <authorList>
            <person name="Jeske O."/>
            <person name="Boedeker C."/>
            <person name="Wiegand S."/>
            <person name="Breitling P."/>
            <person name="Kallscheuer N."/>
            <person name="Jogler M."/>
            <person name="Rohde M."/>
            <person name="Petersen J."/>
            <person name="Medema M.H."/>
            <person name="Surup F."/>
            <person name="Jogler C."/>
        </authorList>
    </citation>
    <scope>NUCLEOTIDE SEQUENCE [LARGE SCALE GENOMIC DNA]</scope>
    <source>
        <strain evidence="6 7">Mal15</strain>
    </source>
</reference>
<dbReference type="PANTHER" id="PTHR43133">
    <property type="entry name" value="RNA POLYMERASE ECF-TYPE SIGMA FACTO"/>
    <property type="match status" value="1"/>
</dbReference>
<dbReference type="AlphaFoldDB" id="A0A5B9M5H8"/>
<keyword evidence="2" id="KW-0805">Transcription regulation</keyword>
<accession>A0A5B9M5H8</accession>
<keyword evidence="7" id="KW-1185">Reference proteome</keyword>
<dbReference type="InterPro" id="IPR013325">
    <property type="entry name" value="RNA_pol_sigma_r2"/>
</dbReference>